<evidence type="ECO:0000259" key="4">
    <source>
        <dbReference type="Pfam" id="PF00205"/>
    </source>
</evidence>
<evidence type="ECO:0000259" key="6">
    <source>
        <dbReference type="Pfam" id="PF02776"/>
    </source>
</evidence>
<protein>
    <submittedName>
        <fullName evidence="7">Thiamine pyrophosphate-binding protein</fullName>
    </submittedName>
</protein>
<proteinExistence type="inferred from homology"/>
<evidence type="ECO:0000313" key="8">
    <source>
        <dbReference type="Proteomes" id="UP000659172"/>
    </source>
</evidence>
<dbReference type="SUPFAM" id="SSF52518">
    <property type="entry name" value="Thiamin diphosphate-binding fold (THDP-binding)"/>
    <property type="match status" value="2"/>
</dbReference>
<dbReference type="PANTHER" id="PTHR18968">
    <property type="entry name" value="THIAMINE PYROPHOSPHATE ENZYMES"/>
    <property type="match status" value="1"/>
</dbReference>
<dbReference type="Pfam" id="PF00205">
    <property type="entry name" value="TPP_enzyme_M"/>
    <property type="match status" value="1"/>
</dbReference>
<keyword evidence="2 3" id="KW-0786">Thiamine pyrophosphate</keyword>
<keyword evidence="8" id="KW-1185">Reference proteome</keyword>
<dbReference type="InterPro" id="IPR045229">
    <property type="entry name" value="TPP_enz"/>
</dbReference>
<dbReference type="InterPro" id="IPR011766">
    <property type="entry name" value="TPP_enzyme_TPP-bd"/>
</dbReference>
<reference evidence="7 8" key="1">
    <citation type="submission" date="2020-06" db="EMBL/GenBank/DDBJ databases">
        <title>Rhizobium sp.nov. isolated from the tomato plant.</title>
        <authorList>
            <person name="Thin K.K."/>
            <person name="Zhang X."/>
            <person name="He S."/>
        </authorList>
    </citation>
    <scope>NUCLEOTIDE SEQUENCE [LARGE SCALE GENOMIC DNA]</scope>
    <source>
        <strain evidence="7 8">DBTS2</strain>
    </source>
</reference>
<dbReference type="InterPro" id="IPR029035">
    <property type="entry name" value="DHS-like_NAD/FAD-binding_dom"/>
</dbReference>
<gene>
    <name evidence="7" type="ORF">HV823_14640</name>
</gene>
<dbReference type="SUPFAM" id="SSF52467">
    <property type="entry name" value="DHS-like NAD/FAD-binding domain"/>
    <property type="match status" value="1"/>
</dbReference>
<dbReference type="Proteomes" id="UP000659172">
    <property type="component" value="Unassembled WGS sequence"/>
</dbReference>
<evidence type="ECO:0000259" key="5">
    <source>
        <dbReference type="Pfam" id="PF02775"/>
    </source>
</evidence>
<sequence length="566" mass="61285">MNAPVTHGSPEASGGIAPRTGGQLIVDALVANGVKRLSCVPGESFLAVLDALHDTDIDVVVCRQEGGAAMMADCWGRLTGEPGICMVTRGPGATNASAGLHIARQDSVPMILFIGQVQREAREREAFQEIEYRRAFTEVAKWVAEIDDARRIPEFVTRAFAVATSGRPGPVVVVLPEDMLTDTVEAVAARPYVPVEAHPGPAQLETFRDLLGKAERPIAILGGTRWTEESVAAFTAFAERFALPVACSFRRQMLFDHLHPNYAGDSGVAINPALADEIREADFVLLLGDRYSEMPSSRYTLLSVPYPQQTLVHVHPDPSELGRVYRPELAICASPADFVAALAGLSPAAPPRWTERTKAMHATYRTWSTPPVTGPGDVHMGPIMAWLEENVPDDAIFTNGAGNYAVWVHRFHRYRRFGTEAAPTSGSMGYGLPAAVAAKTLHPQREVVCFAGDGCFLMHGQEFATAVRYNLPIIAIVINNGMYGTIRMHQEREYPGRVSATGLTNPDFAALAVSYGGHGEVVAKTEEFAPAFLRARESGKPAIIEVKLDPEAITPARTLSQIRDGR</sequence>
<dbReference type="RefSeq" id="WP_176950465.1">
    <property type="nucleotide sequence ID" value="NZ_JABXYK010000008.1"/>
</dbReference>
<feature type="domain" description="Thiamine pyrophosphate enzyme N-terminal TPP-binding" evidence="6">
    <location>
        <begin position="19"/>
        <end position="130"/>
    </location>
</feature>
<evidence type="ECO:0000256" key="2">
    <source>
        <dbReference type="ARBA" id="ARBA00023052"/>
    </source>
</evidence>
<dbReference type="CDD" id="cd00568">
    <property type="entry name" value="TPP_enzymes"/>
    <property type="match status" value="1"/>
</dbReference>
<dbReference type="InterPro" id="IPR029061">
    <property type="entry name" value="THDP-binding"/>
</dbReference>
<dbReference type="Pfam" id="PF02775">
    <property type="entry name" value="TPP_enzyme_C"/>
    <property type="match status" value="1"/>
</dbReference>
<comment type="similarity">
    <text evidence="1 3">Belongs to the TPP enzyme family.</text>
</comment>
<dbReference type="PANTHER" id="PTHR18968:SF120">
    <property type="entry name" value="ACETOLACTATE SYNTHASE LARGE SUBUNIT"/>
    <property type="match status" value="1"/>
</dbReference>
<dbReference type="InterPro" id="IPR000399">
    <property type="entry name" value="TPP-bd_CS"/>
</dbReference>
<dbReference type="InterPro" id="IPR012000">
    <property type="entry name" value="Thiamin_PyroP_enz_cen_dom"/>
</dbReference>
<accession>A0ABX2QJF5</accession>
<dbReference type="Gene3D" id="3.40.50.1220">
    <property type="entry name" value="TPP-binding domain"/>
    <property type="match status" value="1"/>
</dbReference>
<evidence type="ECO:0000256" key="3">
    <source>
        <dbReference type="RuleBase" id="RU362132"/>
    </source>
</evidence>
<dbReference type="InterPro" id="IPR012001">
    <property type="entry name" value="Thiamin_PyroP_enz_TPP-bd_dom"/>
</dbReference>
<dbReference type="EMBL" id="JABXYK010000008">
    <property type="protein sequence ID" value="NVP56491.1"/>
    <property type="molecule type" value="Genomic_DNA"/>
</dbReference>
<dbReference type="PROSITE" id="PS00187">
    <property type="entry name" value="TPP_ENZYMES"/>
    <property type="match status" value="1"/>
</dbReference>
<feature type="domain" description="Thiamine pyrophosphate enzyme central" evidence="4">
    <location>
        <begin position="207"/>
        <end position="342"/>
    </location>
</feature>
<evidence type="ECO:0000313" key="7">
    <source>
        <dbReference type="EMBL" id="NVP56491.1"/>
    </source>
</evidence>
<dbReference type="CDD" id="cd07035">
    <property type="entry name" value="TPP_PYR_POX_like"/>
    <property type="match status" value="1"/>
</dbReference>
<comment type="caution">
    <text evidence="7">The sequence shown here is derived from an EMBL/GenBank/DDBJ whole genome shotgun (WGS) entry which is preliminary data.</text>
</comment>
<dbReference type="Pfam" id="PF02776">
    <property type="entry name" value="TPP_enzyme_N"/>
    <property type="match status" value="1"/>
</dbReference>
<name>A0ABX2QJF5_9HYPH</name>
<dbReference type="NCBIfam" id="NF006052">
    <property type="entry name" value="PRK08199.1"/>
    <property type="match status" value="1"/>
</dbReference>
<dbReference type="Gene3D" id="3.40.50.970">
    <property type="match status" value="2"/>
</dbReference>
<feature type="domain" description="Thiamine pyrophosphate enzyme TPP-binding" evidence="5">
    <location>
        <begin position="400"/>
        <end position="546"/>
    </location>
</feature>
<evidence type="ECO:0000256" key="1">
    <source>
        <dbReference type="ARBA" id="ARBA00007812"/>
    </source>
</evidence>
<organism evidence="7 8">
    <name type="scientific">Mycoplana rhizolycopersici</name>
    <dbReference type="NCBI Taxonomy" id="2746702"/>
    <lineage>
        <taxon>Bacteria</taxon>
        <taxon>Pseudomonadati</taxon>
        <taxon>Pseudomonadota</taxon>
        <taxon>Alphaproteobacteria</taxon>
        <taxon>Hyphomicrobiales</taxon>
        <taxon>Rhizobiaceae</taxon>
        <taxon>Mycoplana</taxon>
    </lineage>
</organism>